<evidence type="ECO:0000313" key="10">
    <source>
        <dbReference type="Proteomes" id="UP001187315"/>
    </source>
</evidence>
<feature type="domain" description="DDE Tnp4" evidence="8">
    <location>
        <begin position="232"/>
        <end position="395"/>
    </location>
</feature>
<dbReference type="GO" id="GO:0004518">
    <property type="term" value="F:nuclease activity"/>
    <property type="evidence" value="ECO:0007669"/>
    <property type="project" value="UniProtKB-KW"/>
</dbReference>
<dbReference type="InterPro" id="IPR027806">
    <property type="entry name" value="HARBI1_dom"/>
</dbReference>
<dbReference type="AlphaFoldDB" id="A0AA88N6X1"/>
<reference evidence="9" key="1">
    <citation type="submission" date="2023-08" db="EMBL/GenBank/DDBJ databases">
        <title>Pelteobagrus vachellii genome.</title>
        <authorList>
            <person name="Liu H."/>
        </authorList>
    </citation>
    <scope>NUCLEOTIDE SEQUENCE</scope>
    <source>
        <strain evidence="9">PRFRI_2022a</strain>
        <tissue evidence="9">Muscle</tissue>
    </source>
</reference>
<organism evidence="9 10">
    <name type="scientific">Tachysurus vachellii</name>
    <name type="common">Darkbarbel catfish</name>
    <name type="synonym">Pelteobagrus vachellii</name>
    <dbReference type="NCBI Taxonomy" id="175792"/>
    <lineage>
        <taxon>Eukaryota</taxon>
        <taxon>Metazoa</taxon>
        <taxon>Chordata</taxon>
        <taxon>Craniata</taxon>
        <taxon>Vertebrata</taxon>
        <taxon>Euteleostomi</taxon>
        <taxon>Actinopterygii</taxon>
        <taxon>Neopterygii</taxon>
        <taxon>Teleostei</taxon>
        <taxon>Ostariophysi</taxon>
        <taxon>Siluriformes</taxon>
        <taxon>Bagridae</taxon>
        <taxon>Tachysurus</taxon>
    </lineage>
</organism>
<name>A0AA88N6X1_TACVA</name>
<evidence type="ECO:0000313" key="9">
    <source>
        <dbReference type="EMBL" id="KAK2853054.1"/>
    </source>
</evidence>
<evidence type="ECO:0000256" key="3">
    <source>
        <dbReference type="ARBA" id="ARBA00006958"/>
    </source>
</evidence>
<evidence type="ECO:0000256" key="7">
    <source>
        <dbReference type="ARBA" id="ARBA00023242"/>
    </source>
</evidence>
<evidence type="ECO:0000256" key="4">
    <source>
        <dbReference type="ARBA" id="ARBA00022722"/>
    </source>
</evidence>
<dbReference type="Proteomes" id="UP001187315">
    <property type="component" value="Unassembled WGS sequence"/>
</dbReference>
<dbReference type="GO" id="GO:0016787">
    <property type="term" value="F:hydrolase activity"/>
    <property type="evidence" value="ECO:0007669"/>
    <property type="project" value="UniProtKB-KW"/>
</dbReference>
<comment type="similarity">
    <text evidence="3">Belongs to the HARBI1 family.</text>
</comment>
<keyword evidence="5" id="KW-0479">Metal-binding</keyword>
<evidence type="ECO:0000256" key="2">
    <source>
        <dbReference type="ARBA" id="ARBA00004123"/>
    </source>
</evidence>
<keyword evidence="7" id="KW-0539">Nucleus</keyword>
<comment type="subcellular location">
    <subcellularLocation>
        <location evidence="2">Nucleus</location>
    </subcellularLocation>
</comment>
<dbReference type="Pfam" id="PF13359">
    <property type="entry name" value="DDE_Tnp_4"/>
    <property type="match status" value="1"/>
</dbReference>
<keyword evidence="10" id="KW-1185">Reference proteome</keyword>
<keyword evidence="4" id="KW-0540">Nuclease</keyword>
<evidence type="ECO:0000256" key="6">
    <source>
        <dbReference type="ARBA" id="ARBA00022801"/>
    </source>
</evidence>
<comment type="caution">
    <text evidence="9">The sequence shown here is derived from an EMBL/GenBank/DDBJ whole genome shotgun (WGS) entry which is preliminary data.</text>
</comment>
<dbReference type="EMBL" id="JAVHJS010000007">
    <property type="protein sequence ID" value="KAK2853054.1"/>
    <property type="molecule type" value="Genomic_DNA"/>
</dbReference>
<proteinExistence type="inferred from homology"/>
<dbReference type="InterPro" id="IPR045249">
    <property type="entry name" value="HARBI1-like"/>
</dbReference>
<gene>
    <name evidence="9" type="ORF">Q7C36_008255</name>
</gene>
<sequence>MARELSLISSVDSASMLLLFHTFSKQLMLCNGLLMSHRRVADIKRSLDEKVERSRRGYEASRRRSRRRHVRLRALVLCTRLLHVHGHVERRVWSRERPSGEAFWSNVLANFDDEQWVDHFRMSRRTFELLLELVEVKLRRKSTRWRKALEPRRRLAIVLWWYATPSEYRTISCLFGVGLSTVCTLVRQVTSALNTVTLTHFISLPQGEILQNTLRGFAGRGYPMCAGAISVTHIPISSPRQNPAAYFNNKKWHSIILQAVVDHNMCFSDIYVGYPGRTHNARVLATSPLYKKAEEQDGYLFPREDALTVNGVEIPVHLIGDAAYPLKKWLMKGFTDEHSLTPEQRHFNSQLNSAHMVAENAMGRLKGRWRCLLKRNDVDVAFMPDIVTACCILHNVCELNTEEFLPEWTADADEVLQQPDTDIYRDTVMDSTRAIRDTMVTIV</sequence>
<dbReference type="PANTHER" id="PTHR22930">
    <property type="match status" value="1"/>
</dbReference>
<evidence type="ECO:0000256" key="1">
    <source>
        <dbReference type="ARBA" id="ARBA00001968"/>
    </source>
</evidence>
<protein>
    <recommendedName>
        <fullName evidence="8">DDE Tnp4 domain-containing protein</fullName>
    </recommendedName>
</protein>
<dbReference type="PANTHER" id="PTHR22930:SF206">
    <property type="entry name" value="NUCLEASE HARBI1"/>
    <property type="match status" value="1"/>
</dbReference>
<accession>A0AA88N6X1</accession>
<keyword evidence="6" id="KW-0378">Hydrolase</keyword>
<evidence type="ECO:0000256" key="5">
    <source>
        <dbReference type="ARBA" id="ARBA00022723"/>
    </source>
</evidence>
<comment type="cofactor">
    <cofactor evidence="1">
        <name>a divalent metal cation</name>
        <dbReference type="ChEBI" id="CHEBI:60240"/>
    </cofactor>
</comment>
<evidence type="ECO:0000259" key="8">
    <source>
        <dbReference type="Pfam" id="PF13359"/>
    </source>
</evidence>
<dbReference type="GO" id="GO:0046872">
    <property type="term" value="F:metal ion binding"/>
    <property type="evidence" value="ECO:0007669"/>
    <property type="project" value="UniProtKB-KW"/>
</dbReference>
<dbReference type="GO" id="GO:0005634">
    <property type="term" value="C:nucleus"/>
    <property type="evidence" value="ECO:0007669"/>
    <property type="project" value="UniProtKB-SubCell"/>
</dbReference>